<reference evidence="1" key="1">
    <citation type="submission" date="2021-02" db="EMBL/GenBank/DDBJ databases">
        <authorList>
            <person name="Dougan E. K."/>
            <person name="Rhodes N."/>
            <person name="Thang M."/>
            <person name="Chan C."/>
        </authorList>
    </citation>
    <scope>NUCLEOTIDE SEQUENCE</scope>
</reference>
<gene>
    <name evidence="1" type="primary">rsmF</name>
    <name evidence="1" type="ORF">SNAT2548_LOCUS13488</name>
</gene>
<sequence length="343" mass="37612">MEDQEPLMEDQESLIERPPEVNFQRRGFMTVLLALVAGASLALCSIASEPKLRQQAGDLPSEIVVKAEGGGIETEATGSGNQARHDVNAQKQTIIQTIYQVAPKNAPQISECTVVKATHDKITFHGSGDEGTFISYSVPKNFEGKFYIKHKPVTNVKDLPKCLAKLWLRDPGLGGDVSDLPKALTNLSLPGQPSENLPYWMQQKELQGDVRDLPPLLRYLDLEHTSQPITGNVRDLPRGLVHLHLPYASHFTGWLGGLPRNLRYANLTIPAVQGDTQQLPRSLTVANFFFATSIHGDVKYLPRGLTWAGFDQANITGLVDGLPRNLRYVALGAEVFGLASMAT</sequence>
<accession>A0A812MBU4</accession>
<dbReference type="SUPFAM" id="SSF52058">
    <property type="entry name" value="L domain-like"/>
    <property type="match status" value="1"/>
</dbReference>
<dbReference type="AlphaFoldDB" id="A0A812MBU4"/>
<name>A0A812MBU4_9DINO</name>
<dbReference type="InterPro" id="IPR032675">
    <property type="entry name" value="LRR_dom_sf"/>
</dbReference>
<dbReference type="Gene3D" id="3.80.10.10">
    <property type="entry name" value="Ribonuclease Inhibitor"/>
    <property type="match status" value="1"/>
</dbReference>
<evidence type="ECO:0000313" key="1">
    <source>
        <dbReference type="EMBL" id="CAE7258981.1"/>
    </source>
</evidence>
<dbReference type="PROSITE" id="PS51318">
    <property type="entry name" value="TAT"/>
    <property type="match status" value="1"/>
</dbReference>
<proteinExistence type="predicted"/>
<organism evidence="1 2">
    <name type="scientific">Symbiodinium natans</name>
    <dbReference type="NCBI Taxonomy" id="878477"/>
    <lineage>
        <taxon>Eukaryota</taxon>
        <taxon>Sar</taxon>
        <taxon>Alveolata</taxon>
        <taxon>Dinophyceae</taxon>
        <taxon>Suessiales</taxon>
        <taxon>Symbiodiniaceae</taxon>
        <taxon>Symbiodinium</taxon>
    </lineage>
</organism>
<dbReference type="OrthoDB" id="407890at2759"/>
<dbReference type="InterPro" id="IPR006311">
    <property type="entry name" value="TAT_signal"/>
</dbReference>
<comment type="caution">
    <text evidence="1">The sequence shown here is derived from an EMBL/GenBank/DDBJ whole genome shotgun (WGS) entry which is preliminary data.</text>
</comment>
<keyword evidence="2" id="KW-1185">Reference proteome</keyword>
<evidence type="ECO:0000313" key="2">
    <source>
        <dbReference type="Proteomes" id="UP000604046"/>
    </source>
</evidence>
<protein>
    <submittedName>
        <fullName evidence="1">RsmF protein</fullName>
    </submittedName>
</protein>
<dbReference type="EMBL" id="CAJNDS010001424">
    <property type="protein sequence ID" value="CAE7258981.1"/>
    <property type="molecule type" value="Genomic_DNA"/>
</dbReference>
<dbReference type="Proteomes" id="UP000604046">
    <property type="component" value="Unassembled WGS sequence"/>
</dbReference>